<proteinExistence type="predicted"/>
<name>A0A9W8JXP5_9AGAR</name>
<comment type="caution">
    <text evidence="1">The sequence shown here is derived from an EMBL/GenBank/DDBJ whole genome shotgun (WGS) entry which is preliminary data.</text>
</comment>
<keyword evidence="2" id="KW-1185">Reference proteome</keyword>
<accession>A0A9W8JXP5</accession>
<evidence type="ECO:0000313" key="2">
    <source>
        <dbReference type="Proteomes" id="UP001148786"/>
    </source>
</evidence>
<dbReference type="Proteomes" id="UP001148786">
    <property type="component" value="Unassembled WGS sequence"/>
</dbReference>
<evidence type="ECO:0000313" key="1">
    <source>
        <dbReference type="EMBL" id="KAJ3505720.1"/>
    </source>
</evidence>
<reference evidence="1" key="1">
    <citation type="submission" date="2022-07" db="EMBL/GenBank/DDBJ databases">
        <title>Genome Sequence of Agrocybe chaxingu.</title>
        <authorList>
            <person name="Buettner E."/>
        </authorList>
    </citation>
    <scope>NUCLEOTIDE SEQUENCE</scope>
    <source>
        <strain evidence="1">MP-N11</strain>
    </source>
</reference>
<organism evidence="1 2">
    <name type="scientific">Agrocybe chaxingu</name>
    <dbReference type="NCBI Taxonomy" id="84603"/>
    <lineage>
        <taxon>Eukaryota</taxon>
        <taxon>Fungi</taxon>
        <taxon>Dikarya</taxon>
        <taxon>Basidiomycota</taxon>
        <taxon>Agaricomycotina</taxon>
        <taxon>Agaricomycetes</taxon>
        <taxon>Agaricomycetidae</taxon>
        <taxon>Agaricales</taxon>
        <taxon>Agaricineae</taxon>
        <taxon>Strophariaceae</taxon>
        <taxon>Agrocybe</taxon>
    </lineage>
</organism>
<sequence length="101" mass="11088">MELDRFHLCKILGPWCGVVWLAVGMEGGRDAHDGNRQLLHEGGLKAGTEIDHLDDDTAPLDALDQWIPLVSLLPLGDVAFYEYRLAAYSTVEDEIDAVPGV</sequence>
<dbReference type="AlphaFoldDB" id="A0A9W8JXP5"/>
<gene>
    <name evidence="1" type="ORF">NLJ89_g7271</name>
</gene>
<protein>
    <submittedName>
        <fullName evidence="1">Uncharacterized protein</fullName>
    </submittedName>
</protein>
<dbReference type="EMBL" id="JANKHO010000851">
    <property type="protein sequence ID" value="KAJ3505720.1"/>
    <property type="molecule type" value="Genomic_DNA"/>
</dbReference>